<dbReference type="Gene3D" id="3.30.1460.40">
    <property type="entry name" value="[NiFe]-hydrogenase assembly chaperone, HybE"/>
    <property type="match status" value="1"/>
</dbReference>
<organism evidence="2 3">
    <name type="scientific">Plesiomonas shigelloides</name>
    <name type="common">Aeromonas shigelloides</name>
    <dbReference type="NCBI Taxonomy" id="703"/>
    <lineage>
        <taxon>Bacteria</taxon>
        <taxon>Pseudomonadati</taxon>
        <taxon>Pseudomonadota</taxon>
        <taxon>Gammaproteobacteria</taxon>
        <taxon>Enterobacterales</taxon>
        <taxon>Enterobacteriaceae</taxon>
        <taxon>Plesiomonas</taxon>
    </lineage>
</organism>
<comment type="similarity">
    <text evidence="1">Belongs to the HupJ family.</text>
</comment>
<dbReference type="Proteomes" id="UP000664658">
    <property type="component" value="Unassembled WGS sequence"/>
</dbReference>
<dbReference type="EMBL" id="JAFNAA010000004">
    <property type="protein sequence ID" value="MBO1107583.1"/>
    <property type="molecule type" value="Genomic_DNA"/>
</dbReference>
<evidence type="ECO:0000313" key="3">
    <source>
        <dbReference type="Proteomes" id="UP000664658"/>
    </source>
</evidence>
<gene>
    <name evidence="2" type="primary">hybE</name>
    <name evidence="2" type="ORF">J2R62_04970</name>
</gene>
<evidence type="ECO:0000313" key="2">
    <source>
        <dbReference type="EMBL" id="MBO1107583.1"/>
    </source>
</evidence>
<dbReference type="AlphaFoldDB" id="A0A8I1W4Z9"/>
<reference evidence="2" key="1">
    <citation type="submission" date="2021-03" db="EMBL/GenBank/DDBJ databases">
        <title>Plesiomonas shigelloides zfcc0051, isolated from zebrafish feces.</title>
        <authorList>
            <person name="Vanderhoek Z."/>
            <person name="Gaulke C."/>
        </authorList>
    </citation>
    <scope>NUCLEOTIDE SEQUENCE</scope>
    <source>
        <strain evidence="2">Zfcc0051</strain>
    </source>
</reference>
<dbReference type="RefSeq" id="WP_207541745.1">
    <property type="nucleotide sequence ID" value="NZ_JAFNAA010000004.1"/>
</dbReference>
<dbReference type="InterPro" id="IPR038530">
    <property type="entry name" value="NiFe-hyd_HybE_sf"/>
</dbReference>
<proteinExistence type="inferred from homology"/>
<protein>
    <submittedName>
        <fullName evidence="2">[NiFe]-hydrogenase assembly chaperone HybE</fullName>
    </submittedName>
</protein>
<evidence type="ECO:0000256" key="1">
    <source>
        <dbReference type="ARBA" id="ARBA00006532"/>
    </source>
</evidence>
<sequence>MFQELGKQSQAQLCRPEHRSVYDENLRWYESNPASIFEQAYRQVYEKSMQDIPFINRQIQIELIGVGRWQHFWRGMMLTPWSMNLLLIPACEAGCIHASKGSESQYPLPQGWFPFVASSVGVTGAFWQSSLFSDMRLFESHMAARATGEEVIRQLFPASEEGMDLQRRRLFLLGSAN</sequence>
<comment type="caution">
    <text evidence="2">The sequence shown here is derived from an EMBL/GenBank/DDBJ whole genome shotgun (WGS) entry which is preliminary data.</text>
</comment>
<dbReference type="NCBIfam" id="TIGR03993">
    <property type="entry name" value="hydrog_HybE"/>
    <property type="match status" value="1"/>
</dbReference>
<name>A0A8I1W4Z9_PLESH</name>
<accession>A0A8I1W4Z9</accession>
<dbReference type="InterPro" id="IPR023994">
    <property type="entry name" value="NiFe-hyd_HybE"/>
</dbReference>
<dbReference type="Pfam" id="PF11939">
    <property type="entry name" value="NiFe-hyd_HybE"/>
    <property type="match status" value="1"/>
</dbReference>